<accession>A0A699V6R7</accession>
<organism evidence="1">
    <name type="scientific">Tanacetum cinerariifolium</name>
    <name type="common">Dalmatian daisy</name>
    <name type="synonym">Chrysanthemum cinerariifolium</name>
    <dbReference type="NCBI Taxonomy" id="118510"/>
    <lineage>
        <taxon>Eukaryota</taxon>
        <taxon>Viridiplantae</taxon>
        <taxon>Streptophyta</taxon>
        <taxon>Embryophyta</taxon>
        <taxon>Tracheophyta</taxon>
        <taxon>Spermatophyta</taxon>
        <taxon>Magnoliopsida</taxon>
        <taxon>eudicotyledons</taxon>
        <taxon>Gunneridae</taxon>
        <taxon>Pentapetalae</taxon>
        <taxon>asterids</taxon>
        <taxon>campanulids</taxon>
        <taxon>Asterales</taxon>
        <taxon>Asteraceae</taxon>
        <taxon>Asteroideae</taxon>
        <taxon>Anthemideae</taxon>
        <taxon>Anthemidinae</taxon>
        <taxon>Tanacetum</taxon>
    </lineage>
</organism>
<dbReference type="AlphaFoldDB" id="A0A699V6R7"/>
<sequence length="60" mass="6309">SFNCIDNSLISDGANLYGAHATSAALGTRSIRNSTCLGGDSPGNSLGNTFRKVMNYNHVF</sequence>
<reference evidence="1" key="1">
    <citation type="journal article" date="2019" name="Sci. Rep.">
        <title>Draft genome of Tanacetum cinerariifolium, the natural source of mosquito coil.</title>
        <authorList>
            <person name="Yamashiro T."/>
            <person name="Shiraishi A."/>
            <person name="Satake H."/>
            <person name="Nakayama K."/>
        </authorList>
    </citation>
    <scope>NUCLEOTIDE SEQUENCE</scope>
</reference>
<proteinExistence type="predicted"/>
<dbReference type="EMBL" id="BKCJ011391068">
    <property type="protein sequence ID" value="GFD29036.1"/>
    <property type="molecule type" value="Genomic_DNA"/>
</dbReference>
<comment type="caution">
    <text evidence="1">The sequence shown here is derived from an EMBL/GenBank/DDBJ whole genome shotgun (WGS) entry which is preliminary data.</text>
</comment>
<evidence type="ECO:0000313" key="1">
    <source>
        <dbReference type="EMBL" id="GFD29036.1"/>
    </source>
</evidence>
<gene>
    <name evidence="1" type="ORF">Tci_901005</name>
</gene>
<protein>
    <submittedName>
        <fullName evidence="1">Uncharacterized protein</fullName>
    </submittedName>
</protein>
<feature type="non-terminal residue" evidence="1">
    <location>
        <position position="1"/>
    </location>
</feature>
<name>A0A699V6R7_TANCI</name>